<protein>
    <submittedName>
        <fullName evidence="1">Uncharacterized protein</fullName>
    </submittedName>
</protein>
<organism evidence="1 2">
    <name type="scientific">Trichogramma brassicae</name>
    <dbReference type="NCBI Taxonomy" id="86971"/>
    <lineage>
        <taxon>Eukaryota</taxon>
        <taxon>Metazoa</taxon>
        <taxon>Ecdysozoa</taxon>
        <taxon>Arthropoda</taxon>
        <taxon>Hexapoda</taxon>
        <taxon>Insecta</taxon>
        <taxon>Pterygota</taxon>
        <taxon>Neoptera</taxon>
        <taxon>Endopterygota</taxon>
        <taxon>Hymenoptera</taxon>
        <taxon>Apocrita</taxon>
        <taxon>Proctotrupomorpha</taxon>
        <taxon>Chalcidoidea</taxon>
        <taxon>Trichogrammatidae</taxon>
        <taxon>Trichogramma</taxon>
    </lineage>
</organism>
<accession>A0A6H5IG37</accession>
<sequence length="372" mass="43642">MVLNKRRCTQCQYVYLIIFVQLDTQIERRLHVADATQKMYMRYRSCCSISNIIDSRVEYCRQSIGAEKERERGRWSSDLDPDIDSCERALPSTTANRMKRIELRISRNLEHVDGIPRSFARCSVWSSSELVECRSTNALYIIGRAPVHVEAMSFKKIVVNIDRNRRLNEFHIGNQCFFSQNRLLKYKLINKSKRARRTCSEYGIRAKPLLQLNLPVGKSYCLKYSRATTCICYPPLLLLYCSRSLIRERESTTSATFVSCNIITTLYINIPPYASSIITETELYTLLQLFKYCIIQNISFKKLTRNFRNFPYLVKICLTLFDDFDQFLVLSDKNKFKKISSGKHKNLIEYLFTEVTKWFQKLLLFNVTTHAL</sequence>
<dbReference type="Proteomes" id="UP000479190">
    <property type="component" value="Unassembled WGS sequence"/>
</dbReference>
<gene>
    <name evidence="1" type="ORF">TBRA_LOCUS7450</name>
</gene>
<keyword evidence="2" id="KW-1185">Reference proteome</keyword>
<proteinExistence type="predicted"/>
<dbReference type="EMBL" id="CADCXV010000794">
    <property type="protein sequence ID" value="CAB0035558.1"/>
    <property type="molecule type" value="Genomic_DNA"/>
</dbReference>
<name>A0A6H5IG37_9HYME</name>
<reference evidence="1 2" key="1">
    <citation type="submission" date="2020-02" db="EMBL/GenBank/DDBJ databases">
        <authorList>
            <person name="Ferguson B K."/>
        </authorList>
    </citation>
    <scope>NUCLEOTIDE SEQUENCE [LARGE SCALE GENOMIC DNA]</scope>
</reference>
<evidence type="ECO:0000313" key="2">
    <source>
        <dbReference type="Proteomes" id="UP000479190"/>
    </source>
</evidence>
<dbReference type="AlphaFoldDB" id="A0A6H5IG37"/>
<evidence type="ECO:0000313" key="1">
    <source>
        <dbReference type="EMBL" id="CAB0035558.1"/>
    </source>
</evidence>